<dbReference type="PANTHER" id="PTHR13774:SF17">
    <property type="entry name" value="PHENAZINE BIOSYNTHESIS-LIKE DOMAIN-CONTAINING PROTEIN"/>
    <property type="match status" value="1"/>
</dbReference>
<sequence length="260" mass="28379">MKLPLYQVDAFAARAFEGNPAAVCPLPHWLPDTVLQAIAEENNLSETAFFVETADGYHLRWFTPVAEVDLCGHATLAAAHIIFHHLDRPETTLRFHTRSGLLTVQRDGPQLVMDFPAQTPVACPAPQALLDGLGKTPLAVLAAADYIAVFSSEAEIHAITPDAGQLRRLDRRGVCITAPGDNVDFVSRFFAPNYGIAEDPVTGSAHCQLMPYWSERLGKTRLHARQVSRRGGELSCELRGDRVLLAGTAVTYLRGEIDIG</sequence>
<organism evidence="4 5">
    <name type="scientific">Fluviicoccus keumensis</name>
    <dbReference type="NCBI Taxonomy" id="1435465"/>
    <lineage>
        <taxon>Bacteria</taxon>
        <taxon>Pseudomonadati</taxon>
        <taxon>Pseudomonadota</taxon>
        <taxon>Gammaproteobacteria</taxon>
        <taxon>Moraxellales</taxon>
        <taxon>Moraxellaceae</taxon>
        <taxon>Fluviicoccus</taxon>
    </lineage>
</organism>
<dbReference type="PANTHER" id="PTHR13774">
    <property type="entry name" value="PHENAZINE BIOSYNTHESIS PROTEIN"/>
    <property type="match status" value="1"/>
</dbReference>
<gene>
    <name evidence="4" type="ORF">EV700_0154</name>
</gene>
<feature type="active site" evidence="3">
    <location>
        <position position="46"/>
    </location>
</feature>
<dbReference type="OrthoDB" id="9788221at2"/>
<comment type="similarity">
    <text evidence="1">Belongs to the PhzF family.</text>
</comment>
<name>A0A4Q7ZBW4_9GAMM</name>
<evidence type="ECO:0000313" key="5">
    <source>
        <dbReference type="Proteomes" id="UP000292423"/>
    </source>
</evidence>
<dbReference type="Pfam" id="PF02567">
    <property type="entry name" value="PhzC-PhzF"/>
    <property type="match status" value="1"/>
</dbReference>
<evidence type="ECO:0000256" key="2">
    <source>
        <dbReference type="ARBA" id="ARBA00023235"/>
    </source>
</evidence>
<dbReference type="EMBL" id="SHKX01000004">
    <property type="protein sequence ID" value="RZU48122.1"/>
    <property type="molecule type" value="Genomic_DNA"/>
</dbReference>
<proteinExistence type="inferred from homology"/>
<dbReference type="NCBIfam" id="TIGR00654">
    <property type="entry name" value="PhzF_family"/>
    <property type="match status" value="1"/>
</dbReference>
<dbReference type="RefSeq" id="WP_130410463.1">
    <property type="nucleotide sequence ID" value="NZ_SHKX01000004.1"/>
</dbReference>
<evidence type="ECO:0000313" key="4">
    <source>
        <dbReference type="EMBL" id="RZU48122.1"/>
    </source>
</evidence>
<dbReference type="AlphaFoldDB" id="A0A4Q7ZBW4"/>
<dbReference type="SUPFAM" id="SSF54506">
    <property type="entry name" value="Diaminopimelate epimerase-like"/>
    <property type="match status" value="1"/>
</dbReference>
<dbReference type="Gene3D" id="3.10.310.10">
    <property type="entry name" value="Diaminopimelate Epimerase, Chain A, domain 1"/>
    <property type="match status" value="2"/>
</dbReference>
<accession>A0A4Q7ZBW4</accession>
<keyword evidence="2" id="KW-0413">Isomerase</keyword>
<keyword evidence="5" id="KW-1185">Reference proteome</keyword>
<dbReference type="GO" id="GO:0005737">
    <property type="term" value="C:cytoplasm"/>
    <property type="evidence" value="ECO:0007669"/>
    <property type="project" value="TreeGrafter"/>
</dbReference>
<dbReference type="GO" id="GO:0016853">
    <property type="term" value="F:isomerase activity"/>
    <property type="evidence" value="ECO:0007669"/>
    <property type="project" value="UniProtKB-KW"/>
</dbReference>
<comment type="caution">
    <text evidence="4">The sequence shown here is derived from an EMBL/GenBank/DDBJ whole genome shotgun (WGS) entry which is preliminary data.</text>
</comment>
<protein>
    <submittedName>
        <fullName evidence="4">PhzF family phenazine biosynthesis protein</fullName>
    </submittedName>
</protein>
<dbReference type="InterPro" id="IPR003719">
    <property type="entry name" value="Phenazine_PhzF-like"/>
</dbReference>
<reference evidence="4 5" key="1">
    <citation type="submission" date="2019-02" db="EMBL/GenBank/DDBJ databases">
        <title>Genomic Encyclopedia of Type Strains, Phase IV (KMG-IV): sequencing the most valuable type-strain genomes for metagenomic binning, comparative biology and taxonomic classification.</title>
        <authorList>
            <person name="Goeker M."/>
        </authorList>
    </citation>
    <scope>NUCLEOTIDE SEQUENCE [LARGE SCALE GENOMIC DNA]</scope>
    <source>
        <strain evidence="4 5">DSM 105135</strain>
    </source>
</reference>
<evidence type="ECO:0000256" key="3">
    <source>
        <dbReference type="PIRSR" id="PIRSR016184-1"/>
    </source>
</evidence>
<dbReference type="PIRSF" id="PIRSF016184">
    <property type="entry name" value="PhzC_PhzF"/>
    <property type="match status" value="1"/>
</dbReference>
<evidence type="ECO:0000256" key="1">
    <source>
        <dbReference type="ARBA" id="ARBA00008270"/>
    </source>
</evidence>
<dbReference type="Proteomes" id="UP000292423">
    <property type="component" value="Unassembled WGS sequence"/>
</dbReference>